<dbReference type="EMBL" id="JAACNH010000005">
    <property type="protein sequence ID" value="KAG8443400.1"/>
    <property type="molecule type" value="Genomic_DNA"/>
</dbReference>
<reference evidence="1" key="1">
    <citation type="thesis" date="2020" institute="ProQuest LLC" country="789 East Eisenhower Parkway, Ann Arbor, MI, USA">
        <title>Comparative Genomics and Chromosome Evolution.</title>
        <authorList>
            <person name="Mudd A.B."/>
        </authorList>
    </citation>
    <scope>NUCLEOTIDE SEQUENCE</scope>
    <source>
        <strain evidence="1">Female2</strain>
        <tissue evidence="1">Blood</tissue>
    </source>
</reference>
<protein>
    <submittedName>
        <fullName evidence="1">Uncharacterized protein</fullName>
    </submittedName>
</protein>
<sequence length="67" mass="7444">MFLGRESMSCPEPACYRPTARSHTDKGLISPWKDRVGFSGDILDPCLLGIPVVRLERITTNPGNITR</sequence>
<keyword evidence="2" id="KW-1185">Reference proteome</keyword>
<comment type="caution">
    <text evidence="1">The sequence shown here is derived from an EMBL/GenBank/DDBJ whole genome shotgun (WGS) entry which is preliminary data.</text>
</comment>
<dbReference type="Proteomes" id="UP000812440">
    <property type="component" value="Chromosome 6"/>
</dbReference>
<evidence type="ECO:0000313" key="2">
    <source>
        <dbReference type="Proteomes" id="UP000812440"/>
    </source>
</evidence>
<accession>A0A8T2JJA1</accession>
<gene>
    <name evidence="1" type="ORF">GDO86_011989</name>
</gene>
<evidence type="ECO:0000313" key="1">
    <source>
        <dbReference type="EMBL" id="KAG8443400.1"/>
    </source>
</evidence>
<proteinExistence type="predicted"/>
<organism evidence="1 2">
    <name type="scientific">Hymenochirus boettgeri</name>
    <name type="common">Congo dwarf clawed frog</name>
    <dbReference type="NCBI Taxonomy" id="247094"/>
    <lineage>
        <taxon>Eukaryota</taxon>
        <taxon>Metazoa</taxon>
        <taxon>Chordata</taxon>
        <taxon>Craniata</taxon>
        <taxon>Vertebrata</taxon>
        <taxon>Euteleostomi</taxon>
        <taxon>Amphibia</taxon>
        <taxon>Batrachia</taxon>
        <taxon>Anura</taxon>
        <taxon>Pipoidea</taxon>
        <taxon>Pipidae</taxon>
        <taxon>Pipinae</taxon>
        <taxon>Hymenochirus</taxon>
    </lineage>
</organism>
<dbReference type="AlphaFoldDB" id="A0A8T2JJA1"/>
<name>A0A8T2JJA1_9PIPI</name>